<organism evidence="2 3">
    <name type="scientific">Orchesella dallaii</name>
    <dbReference type="NCBI Taxonomy" id="48710"/>
    <lineage>
        <taxon>Eukaryota</taxon>
        <taxon>Metazoa</taxon>
        <taxon>Ecdysozoa</taxon>
        <taxon>Arthropoda</taxon>
        <taxon>Hexapoda</taxon>
        <taxon>Collembola</taxon>
        <taxon>Entomobryomorpha</taxon>
        <taxon>Entomobryoidea</taxon>
        <taxon>Orchesellidae</taxon>
        <taxon>Orchesellinae</taxon>
        <taxon>Orchesella</taxon>
    </lineage>
</organism>
<keyword evidence="3" id="KW-1185">Reference proteome</keyword>
<feature type="region of interest" description="Disordered" evidence="1">
    <location>
        <begin position="245"/>
        <end position="304"/>
    </location>
</feature>
<proteinExistence type="predicted"/>
<evidence type="ECO:0000256" key="1">
    <source>
        <dbReference type="SAM" id="MobiDB-lite"/>
    </source>
</evidence>
<comment type="caution">
    <text evidence="2">The sequence shown here is derived from an EMBL/GenBank/DDBJ whole genome shotgun (WGS) entry which is preliminary data.</text>
</comment>
<accession>A0ABP1QLJ3</accession>
<feature type="region of interest" description="Disordered" evidence="1">
    <location>
        <begin position="143"/>
        <end position="219"/>
    </location>
</feature>
<sequence length="304" mass="33672">MGFLKMNRRVQFQTQFLFVALVLLAVSCQSFKLPVSLRKNIEPWQRTQLRSESDDEQDNVSSDINSISSSPGKPIKFPDGSEITDFSAKIRQDDNESLPYFPVVVFNRNGFLNSKYIGETPTEHGTGSEPRLQRFYKHVAKSPRRNAEKIVFPGEDSGNGTPNNRESEEYLKFSSGPADDGASSEMEIESSTQPLIISNESKDSTSSNKTTHHDEASKHSLESLAQIVRHLLFRGAGPMSGEITTTEQVQETNEPENSKSDVSEQSLYTGPKVKLNSDSDGCSDGLKKTRNGSCQKPSRRLGTG</sequence>
<dbReference type="PROSITE" id="PS51257">
    <property type="entry name" value="PROKAR_LIPOPROTEIN"/>
    <property type="match status" value="1"/>
</dbReference>
<feature type="compositionally biased region" description="Polar residues" evidence="1">
    <location>
        <begin position="189"/>
        <end position="209"/>
    </location>
</feature>
<reference evidence="2 3" key="1">
    <citation type="submission" date="2024-08" db="EMBL/GenBank/DDBJ databases">
        <authorList>
            <person name="Cucini C."/>
            <person name="Frati F."/>
        </authorList>
    </citation>
    <scope>NUCLEOTIDE SEQUENCE [LARGE SCALE GENOMIC DNA]</scope>
</reference>
<dbReference type="EMBL" id="CAXLJM020000038">
    <property type="protein sequence ID" value="CAL8107454.1"/>
    <property type="molecule type" value="Genomic_DNA"/>
</dbReference>
<feature type="region of interest" description="Disordered" evidence="1">
    <location>
        <begin position="48"/>
        <end position="80"/>
    </location>
</feature>
<feature type="compositionally biased region" description="Low complexity" evidence="1">
    <location>
        <begin position="59"/>
        <end position="70"/>
    </location>
</feature>
<protein>
    <submittedName>
        <fullName evidence="2">Uncharacterized protein</fullName>
    </submittedName>
</protein>
<dbReference type="Proteomes" id="UP001642540">
    <property type="component" value="Unassembled WGS sequence"/>
</dbReference>
<evidence type="ECO:0000313" key="3">
    <source>
        <dbReference type="Proteomes" id="UP001642540"/>
    </source>
</evidence>
<evidence type="ECO:0000313" key="2">
    <source>
        <dbReference type="EMBL" id="CAL8107454.1"/>
    </source>
</evidence>
<gene>
    <name evidence="2" type="ORF">ODALV1_LOCUS12675</name>
</gene>
<name>A0ABP1QLJ3_9HEXA</name>